<feature type="coiled-coil region" evidence="12">
    <location>
        <begin position="497"/>
        <end position="524"/>
    </location>
</feature>
<dbReference type="PANTHER" id="PTHR11528">
    <property type="entry name" value="HEAT SHOCK PROTEIN 90 FAMILY MEMBER"/>
    <property type="match status" value="1"/>
</dbReference>
<name>A0A918XFX3_9GAMM</name>
<sequence>MTADAKSETLGFQTEAKQLLQLMIHSLYSNQEIFLRELISNASDAIDKLRFAALADDSVLEGQGEFTIQVDVDKDAGTLTITDNGIGMTRDEVIENLGTIAKSGTAAFLENLTGDQQKDSQLIGQFGVGFYSAFIVADKVRVHTRKSGEGADGGVVWESSGEADFTISEQPREQRGTAITLYLKDDCSDFADEWRVRSVIKKYSDHISVPVMMLEPEKPVPEGEEDAETAPREYEAVNEATALWTRSRSEVSDEEYKAFYQHISHDFQDPLSWSHNRVEGKLEYTSLLYLPAKAPFDMWQRDTARGLKLYVQRTFIMDDAEQFLPLYLRFVKGVIDSNDLPLNVSREILQQDGAVDSMRSAITKRVLDMLAKMAKSSADDYAAFWSEFGQVLKEGPAEDFANKEKVAGLLRFATTHTDTEAQDQSLADYVERMQEGQDAIYYVVAENFNTAKHSPHLEVFRKKGIEVLLLSDRVDDWLMNHLQSFDDKPLKDVARGALELASDSEEEKAEQEKLEKDSEDLVARIQTVLEAKVQEVRATARLTESPACLVVGDYDMGAQMKRIMEAAGQAVPESKPILEINPSHPLIQMLDGESDEDRFADLATVVFDQASLAEGGTLSDPAAYVSKLNKLLLQLAGS</sequence>
<proteinExistence type="inferred from homology"/>
<feature type="binding site" evidence="11">
    <location>
        <position position="37"/>
    </location>
    <ligand>
        <name>ATP</name>
        <dbReference type="ChEBI" id="CHEBI:30616"/>
    </ligand>
</feature>
<evidence type="ECO:0000256" key="1">
    <source>
        <dbReference type="ARBA" id="ARBA00004496"/>
    </source>
</evidence>
<dbReference type="Pfam" id="PF13589">
    <property type="entry name" value="HATPase_c_3"/>
    <property type="match status" value="1"/>
</dbReference>
<evidence type="ECO:0000313" key="14">
    <source>
        <dbReference type="EMBL" id="GHD29117.1"/>
    </source>
</evidence>
<dbReference type="RefSeq" id="WP_189475551.1">
    <property type="nucleotide sequence ID" value="NZ_BMYM01000001.1"/>
</dbReference>
<accession>A0A918XFX3</accession>
<keyword evidence="15" id="KW-1185">Reference proteome</keyword>
<dbReference type="Gene3D" id="3.30.565.10">
    <property type="entry name" value="Histidine kinase-like ATPase, C-terminal domain"/>
    <property type="match status" value="1"/>
</dbReference>
<keyword evidence="6 10" id="KW-0346">Stress response</keyword>
<organism evidence="14 15">
    <name type="scientific">Parahalioglobus pacificus</name>
    <dbReference type="NCBI Taxonomy" id="930806"/>
    <lineage>
        <taxon>Bacteria</taxon>
        <taxon>Pseudomonadati</taxon>
        <taxon>Pseudomonadota</taxon>
        <taxon>Gammaproteobacteria</taxon>
        <taxon>Cellvibrionales</taxon>
        <taxon>Halieaceae</taxon>
        <taxon>Parahalioglobus</taxon>
    </lineage>
</organism>
<dbReference type="EMBL" id="BMYM01000001">
    <property type="protein sequence ID" value="GHD29117.1"/>
    <property type="molecule type" value="Genomic_DNA"/>
</dbReference>
<dbReference type="Gene3D" id="3.30.230.80">
    <property type="match status" value="1"/>
</dbReference>
<evidence type="ECO:0000256" key="7">
    <source>
        <dbReference type="ARBA" id="ARBA00023186"/>
    </source>
</evidence>
<dbReference type="Proteomes" id="UP000644693">
    <property type="component" value="Unassembled WGS sequence"/>
</dbReference>
<reference evidence="14" key="2">
    <citation type="submission" date="2020-09" db="EMBL/GenBank/DDBJ databases">
        <authorList>
            <person name="Sun Q."/>
            <person name="Kim S."/>
        </authorList>
    </citation>
    <scope>NUCLEOTIDE SEQUENCE</scope>
    <source>
        <strain evidence="14">KCTC 23430</strain>
    </source>
</reference>
<reference evidence="14" key="1">
    <citation type="journal article" date="2014" name="Int. J. Syst. Evol. Microbiol.">
        <title>Complete genome sequence of Corynebacterium casei LMG S-19264T (=DSM 44701T), isolated from a smear-ripened cheese.</title>
        <authorList>
            <consortium name="US DOE Joint Genome Institute (JGI-PGF)"/>
            <person name="Walter F."/>
            <person name="Albersmeier A."/>
            <person name="Kalinowski J."/>
            <person name="Ruckert C."/>
        </authorList>
    </citation>
    <scope>NUCLEOTIDE SEQUENCE</scope>
    <source>
        <strain evidence="14">KCTC 23430</strain>
    </source>
</reference>
<feature type="binding site" evidence="11">
    <location>
        <position position="102"/>
    </location>
    <ligand>
        <name>ATP</name>
        <dbReference type="ChEBI" id="CHEBI:30616"/>
    </ligand>
</feature>
<dbReference type="Gene3D" id="3.40.50.11260">
    <property type="match status" value="1"/>
</dbReference>
<keyword evidence="7 10" id="KW-0143">Chaperone</keyword>
<dbReference type="Pfam" id="PF00183">
    <property type="entry name" value="HSP90"/>
    <property type="match status" value="1"/>
</dbReference>
<dbReference type="GO" id="GO:0140662">
    <property type="term" value="F:ATP-dependent protein folding chaperone"/>
    <property type="evidence" value="ECO:0007669"/>
    <property type="project" value="InterPro"/>
</dbReference>
<evidence type="ECO:0000259" key="13">
    <source>
        <dbReference type="SMART" id="SM00387"/>
    </source>
</evidence>
<dbReference type="PRINTS" id="PR00775">
    <property type="entry name" value="HEATSHOCK90"/>
</dbReference>
<comment type="caution">
    <text evidence="14">The sequence shown here is derived from an EMBL/GenBank/DDBJ whole genome shotgun (WGS) entry which is preliminary data.</text>
</comment>
<feature type="domain" description="Histidine kinase/HSP90-like ATPase" evidence="13">
    <location>
        <begin position="30"/>
        <end position="187"/>
    </location>
</feature>
<dbReference type="InterPro" id="IPR020575">
    <property type="entry name" value="Hsp90_N"/>
</dbReference>
<dbReference type="InterPro" id="IPR003594">
    <property type="entry name" value="HATPase_dom"/>
</dbReference>
<comment type="function">
    <text evidence="8 10">Molecular chaperone. Has ATPase activity.</text>
</comment>
<feature type="binding site" evidence="11">
    <location>
        <position position="88"/>
    </location>
    <ligand>
        <name>ATP</name>
        <dbReference type="ChEBI" id="CHEBI:30616"/>
    </ligand>
</feature>
<dbReference type="Gene3D" id="1.20.120.790">
    <property type="entry name" value="Heat shock protein 90, C-terminal domain"/>
    <property type="match status" value="1"/>
</dbReference>
<feature type="binding site" evidence="11">
    <location>
        <begin position="125"/>
        <end position="130"/>
    </location>
    <ligand>
        <name>ATP</name>
        <dbReference type="ChEBI" id="CHEBI:30616"/>
    </ligand>
</feature>
<dbReference type="FunFam" id="3.30.230.80:FF:000002">
    <property type="entry name" value="Molecular chaperone HtpG"/>
    <property type="match status" value="1"/>
</dbReference>
<evidence type="ECO:0000256" key="5">
    <source>
        <dbReference type="ARBA" id="ARBA00022840"/>
    </source>
</evidence>
<feature type="region of interest" description="B" evidence="10">
    <location>
        <begin position="347"/>
        <end position="562"/>
    </location>
</feature>
<feature type="binding site" evidence="11">
    <location>
        <position position="346"/>
    </location>
    <ligand>
        <name>ATP</name>
        <dbReference type="ChEBI" id="CHEBI:30616"/>
    </ligand>
</feature>
<feature type="region of interest" description="A; substrate-binding" evidence="10">
    <location>
        <begin position="1"/>
        <end position="346"/>
    </location>
</feature>
<feature type="binding site" evidence="11">
    <location>
        <position position="41"/>
    </location>
    <ligand>
        <name>ATP</name>
        <dbReference type="ChEBI" id="CHEBI:30616"/>
    </ligand>
</feature>
<evidence type="ECO:0000256" key="4">
    <source>
        <dbReference type="ARBA" id="ARBA00022741"/>
    </source>
</evidence>
<dbReference type="SMART" id="SM00387">
    <property type="entry name" value="HATPase_c"/>
    <property type="match status" value="1"/>
</dbReference>
<dbReference type="InterPro" id="IPR036890">
    <property type="entry name" value="HATPase_C_sf"/>
</dbReference>
<dbReference type="GO" id="GO:0005524">
    <property type="term" value="F:ATP binding"/>
    <property type="evidence" value="ECO:0007669"/>
    <property type="project" value="UniProtKB-UniRule"/>
</dbReference>
<evidence type="ECO:0000256" key="3">
    <source>
        <dbReference type="ARBA" id="ARBA00022490"/>
    </source>
</evidence>
<evidence type="ECO:0000256" key="8">
    <source>
        <dbReference type="ARBA" id="ARBA00058590"/>
    </source>
</evidence>
<dbReference type="InterPro" id="IPR037196">
    <property type="entry name" value="HSP90_C"/>
</dbReference>
<feature type="binding site" evidence="11">
    <location>
        <position position="83"/>
    </location>
    <ligand>
        <name>ATP</name>
        <dbReference type="ChEBI" id="CHEBI:30616"/>
    </ligand>
</feature>
<dbReference type="NCBIfam" id="NF003555">
    <property type="entry name" value="PRK05218.1"/>
    <property type="match status" value="1"/>
</dbReference>
<keyword evidence="12" id="KW-0175">Coiled coil</keyword>
<comment type="subunit">
    <text evidence="10">Homodimer.</text>
</comment>
<evidence type="ECO:0000256" key="6">
    <source>
        <dbReference type="ARBA" id="ARBA00023016"/>
    </source>
</evidence>
<gene>
    <name evidence="10 14" type="primary">htpG</name>
    <name evidence="14" type="ORF">GCM10007053_09180</name>
</gene>
<comment type="subcellular location">
    <subcellularLocation>
        <location evidence="1 10">Cytoplasm</location>
    </subcellularLocation>
</comment>
<evidence type="ECO:0000313" key="15">
    <source>
        <dbReference type="Proteomes" id="UP000644693"/>
    </source>
</evidence>
<evidence type="ECO:0000256" key="2">
    <source>
        <dbReference type="ARBA" id="ARBA00008239"/>
    </source>
</evidence>
<dbReference type="SUPFAM" id="SSF55874">
    <property type="entry name" value="ATPase domain of HSP90 chaperone/DNA topoisomerase II/histidine kinase"/>
    <property type="match status" value="1"/>
</dbReference>
<keyword evidence="4 10" id="KW-0547">Nucleotide-binding</keyword>
<dbReference type="GO" id="GO:0005737">
    <property type="term" value="C:cytoplasm"/>
    <property type="evidence" value="ECO:0007669"/>
    <property type="project" value="UniProtKB-SubCell"/>
</dbReference>
<dbReference type="PIRSF" id="PIRSF002583">
    <property type="entry name" value="Hsp90"/>
    <property type="match status" value="1"/>
</dbReference>
<evidence type="ECO:0000256" key="10">
    <source>
        <dbReference type="HAMAP-Rule" id="MF_00505"/>
    </source>
</evidence>
<protein>
    <recommendedName>
        <fullName evidence="9 10">Chaperone protein HtpG</fullName>
    </recommendedName>
    <alternativeName>
        <fullName evidence="10">Heat shock protein HtpG</fullName>
    </alternativeName>
    <alternativeName>
        <fullName evidence="10">High temperature protein G</fullName>
    </alternativeName>
</protein>
<dbReference type="AlphaFoldDB" id="A0A918XFX3"/>
<feature type="binding site" evidence="11">
    <location>
        <position position="177"/>
    </location>
    <ligand>
        <name>ATP</name>
        <dbReference type="ChEBI" id="CHEBI:30616"/>
    </ligand>
</feature>
<evidence type="ECO:0000256" key="11">
    <source>
        <dbReference type="PIRSR" id="PIRSR002583-1"/>
    </source>
</evidence>
<keyword evidence="3 10" id="KW-0963">Cytoplasm</keyword>
<keyword evidence="5 10" id="KW-0067">ATP-binding</keyword>
<dbReference type="HAMAP" id="MF_00505">
    <property type="entry name" value="HSP90"/>
    <property type="match status" value="1"/>
</dbReference>
<evidence type="ECO:0000256" key="9">
    <source>
        <dbReference type="ARBA" id="ARBA00070675"/>
    </source>
</evidence>
<dbReference type="GO" id="GO:0051082">
    <property type="term" value="F:unfolded protein binding"/>
    <property type="evidence" value="ECO:0007669"/>
    <property type="project" value="UniProtKB-UniRule"/>
</dbReference>
<comment type="similarity">
    <text evidence="2 10">Belongs to the heat shock protein 90 family.</text>
</comment>
<dbReference type="GO" id="GO:0016887">
    <property type="term" value="F:ATP hydrolysis activity"/>
    <property type="evidence" value="ECO:0007669"/>
    <property type="project" value="InterPro"/>
</dbReference>
<dbReference type="SUPFAM" id="SSF54211">
    <property type="entry name" value="Ribosomal protein S5 domain 2-like"/>
    <property type="match status" value="1"/>
</dbReference>
<dbReference type="FunFam" id="3.30.565.10:FF:000009">
    <property type="entry name" value="Molecular chaperone HtpG"/>
    <property type="match status" value="1"/>
</dbReference>
<dbReference type="InterPro" id="IPR001404">
    <property type="entry name" value="Hsp90_fam"/>
</dbReference>
<dbReference type="SUPFAM" id="SSF110942">
    <property type="entry name" value="HSP90 C-terminal domain"/>
    <property type="match status" value="1"/>
</dbReference>
<feature type="binding site" evidence="11">
    <location>
        <begin position="103"/>
        <end position="104"/>
    </location>
    <ligand>
        <name>ATP</name>
        <dbReference type="ChEBI" id="CHEBI:30616"/>
    </ligand>
</feature>
<feature type="region of interest" description="C" evidence="10">
    <location>
        <begin position="563"/>
        <end position="638"/>
    </location>
</feature>
<dbReference type="InterPro" id="IPR020568">
    <property type="entry name" value="Ribosomal_Su5_D2-typ_SF"/>
</dbReference>
<dbReference type="CDD" id="cd16927">
    <property type="entry name" value="HATPase_Hsp90-like"/>
    <property type="match status" value="1"/>
</dbReference>
<feature type="binding site" evidence="11">
    <location>
        <position position="96"/>
    </location>
    <ligand>
        <name>ATP</name>
        <dbReference type="ChEBI" id="CHEBI:30616"/>
    </ligand>
</feature>
<evidence type="ECO:0000256" key="12">
    <source>
        <dbReference type="SAM" id="Coils"/>
    </source>
</evidence>